<dbReference type="Proteomes" id="UP001064489">
    <property type="component" value="Chromosome 8"/>
</dbReference>
<name>A0AAD5IQG4_ACENE</name>
<reference evidence="2" key="2">
    <citation type="submission" date="2023-02" db="EMBL/GenBank/DDBJ databases">
        <authorList>
            <person name="Swenson N.G."/>
            <person name="Wegrzyn J.L."/>
            <person name="Mcevoy S.L."/>
        </authorList>
    </citation>
    <scope>NUCLEOTIDE SEQUENCE</scope>
    <source>
        <strain evidence="2">91603</strain>
        <tissue evidence="2">Leaf</tissue>
    </source>
</reference>
<accession>A0AAD5IQG4</accession>
<dbReference type="PANTHER" id="PTHR48435:SF1">
    <property type="entry name" value="POLYPROTEIN"/>
    <property type="match status" value="1"/>
</dbReference>
<organism evidence="2 3">
    <name type="scientific">Acer negundo</name>
    <name type="common">Box elder</name>
    <dbReference type="NCBI Taxonomy" id="4023"/>
    <lineage>
        <taxon>Eukaryota</taxon>
        <taxon>Viridiplantae</taxon>
        <taxon>Streptophyta</taxon>
        <taxon>Embryophyta</taxon>
        <taxon>Tracheophyta</taxon>
        <taxon>Spermatophyta</taxon>
        <taxon>Magnoliopsida</taxon>
        <taxon>eudicotyledons</taxon>
        <taxon>Gunneridae</taxon>
        <taxon>Pentapetalae</taxon>
        <taxon>rosids</taxon>
        <taxon>malvids</taxon>
        <taxon>Sapindales</taxon>
        <taxon>Sapindaceae</taxon>
        <taxon>Hippocastanoideae</taxon>
        <taxon>Acereae</taxon>
        <taxon>Acer</taxon>
    </lineage>
</organism>
<protein>
    <submittedName>
        <fullName evidence="2">Uncharacterized protein</fullName>
    </submittedName>
</protein>
<reference evidence="2" key="1">
    <citation type="journal article" date="2022" name="Plant J.">
        <title>Strategies of tolerance reflected in two North American maple genomes.</title>
        <authorList>
            <person name="McEvoy S.L."/>
            <person name="Sezen U.U."/>
            <person name="Trouern-Trend A."/>
            <person name="McMahon S.M."/>
            <person name="Schaberg P.G."/>
            <person name="Yang J."/>
            <person name="Wegrzyn J.L."/>
            <person name="Swenson N.G."/>
        </authorList>
    </citation>
    <scope>NUCLEOTIDE SEQUENCE</scope>
    <source>
        <strain evidence="2">91603</strain>
    </source>
</reference>
<keyword evidence="3" id="KW-1185">Reference proteome</keyword>
<feature type="region of interest" description="Disordered" evidence="1">
    <location>
        <begin position="1"/>
        <end position="51"/>
    </location>
</feature>
<evidence type="ECO:0000313" key="3">
    <source>
        <dbReference type="Proteomes" id="UP001064489"/>
    </source>
</evidence>
<comment type="caution">
    <text evidence="2">The sequence shown here is derived from an EMBL/GenBank/DDBJ whole genome shotgun (WGS) entry which is preliminary data.</text>
</comment>
<gene>
    <name evidence="2" type="ORF">LWI28_016595</name>
</gene>
<dbReference type="EMBL" id="JAJSOW010000103">
    <property type="protein sequence ID" value="KAI9174389.1"/>
    <property type="molecule type" value="Genomic_DNA"/>
</dbReference>
<evidence type="ECO:0000313" key="2">
    <source>
        <dbReference type="EMBL" id="KAI9174389.1"/>
    </source>
</evidence>
<dbReference type="AlphaFoldDB" id="A0AAD5IQG4"/>
<dbReference type="PANTHER" id="PTHR48435">
    <property type="entry name" value="POLYPROTEIN"/>
    <property type="match status" value="1"/>
</dbReference>
<sequence>MASRTDPQQSIQTYDSPEESSTEPPPIIEEPPDYHVPGQPHGSRPTNGPWFDLGDLNPDSWRKKISEMSAWLDLQMANSEHNQEAILREFISRFTGSLRDWYQALGEYRQLQIVRAASTSVVMGIIFREFLGDPDQFYKQARQEFFEMRCCSLRKKDIDFHYKLMSSRYHILGDDVPSDADIESIFSEQDHADDNTTFVLQAADFISTISDSEYSSLYETDSLPVSYKATLVSLQATHSDAQPGPQVPIQILPDKYANPVDVIAYIDTGSITTMMNPKVLPSDAWKSHVRYFKVADGKIFTTNLITKAKIGLKIFPSYTLWTRVIGTTLPDKDILYWLGCLLSIQVSSDPPYWNQIQTTLQSILQYSKDLSLV</sequence>
<proteinExistence type="predicted"/>
<dbReference type="InterPro" id="IPR053098">
    <property type="entry name" value="Petuviruses_polyprotein"/>
</dbReference>
<feature type="compositionally biased region" description="Polar residues" evidence="1">
    <location>
        <begin position="1"/>
        <end position="15"/>
    </location>
</feature>
<evidence type="ECO:0000256" key="1">
    <source>
        <dbReference type="SAM" id="MobiDB-lite"/>
    </source>
</evidence>